<keyword evidence="3" id="KW-1185">Reference proteome</keyword>
<sequence>MPDYPTVKNPLLPSPPPSRRLGSGASTSLSIKGLSSASFRNFFSRSFHQLSTAGTQIRLGGSTHTRIVPSTSLSSDTKKRPSLLKKESVSVSRSLSTAPTTVKTSAAGTNKNGDPVVHYNGPYDTLDQLPDEKLAWIKREPVSAEGLRHPLLDCSESIVFRKPITRSQTFPLVQQPISVAAPKATFYLRVIQIASQNASKLIFIECYFRCSVQVDNCICSGEHIVAEKCGKHNIQANIDETFLFDIDQPTNATLKVFTQPKPSIFKVRAHSQEETMIGKEEFKVSVQSSDKVLRRIILGSNLACQLLVIYGTYVSSGAQVLLDNNCIYAGYITVYIRGRVTPKWERFWAALHGTRLLLYDFEYKDTRPLLYEIPLDFFVHVSHPPTDDDERQVDVGSLGLALQFTEHALNKHDLRYLEETTLFECRMYVLPDSMSMSRDWEQAFAYVASLLNRYRDMENNQSMSSLSYETASSLELCGSGYYSEYESVFESDKEDDDDDDFEGNTVPSKFMW</sequence>
<protein>
    <recommendedName>
        <fullName evidence="4">PH domain-containing protein</fullName>
    </recommendedName>
</protein>
<dbReference type="SUPFAM" id="SSF50729">
    <property type="entry name" value="PH domain-like"/>
    <property type="match status" value="1"/>
</dbReference>
<accession>A0AAD5PLQ5</accession>
<feature type="region of interest" description="Disordered" evidence="1">
    <location>
        <begin position="61"/>
        <end position="116"/>
    </location>
</feature>
<evidence type="ECO:0000313" key="2">
    <source>
        <dbReference type="EMBL" id="KAI9277202.1"/>
    </source>
</evidence>
<feature type="compositionally biased region" description="Acidic residues" evidence="1">
    <location>
        <begin position="488"/>
        <end position="502"/>
    </location>
</feature>
<feature type="compositionally biased region" description="Polar residues" evidence="1">
    <location>
        <begin position="62"/>
        <end position="75"/>
    </location>
</feature>
<gene>
    <name evidence="2" type="ORF">BDA99DRAFT_495136</name>
</gene>
<evidence type="ECO:0000256" key="1">
    <source>
        <dbReference type="SAM" id="MobiDB-lite"/>
    </source>
</evidence>
<feature type="compositionally biased region" description="Polar residues" evidence="1">
    <location>
        <begin position="89"/>
        <end position="112"/>
    </location>
</feature>
<proteinExistence type="predicted"/>
<reference evidence="2" key="2">
    <citation type="submission" date="2023-02" db="EMBL/GenBank/DDBJ databases">
        <authorList>
            <consortium name="DOE Joint Genome Institute"/>
            <person name="Mondo S.J."/>
            <person name="Chang Y."/>
            <person name="Wang Y."/>
            <person name="Ahrendt S."/>
            <person name="Andreopoulos W."/>
            <person name="Barry K."/>
            <person name="Beard J."/>
            <person name="Benny G.L."/>
            <person name="Blankenship S."/>
            <person name="Bonito G."/>
            <person name="Cuomo C."/>
            <person name="Desiro A."/>
            <person name="Gervers K.A."/>
            <person name="Hundley H."/>
            <person name="Kuo A."/>
            <person name="LaButti K."/>
            <person name="Lang B.F."/>
            <person name="Lipzen A."/>
            <person name="O'Donnell K."/>
            <person name="Pangilinan J."/>
            <person name="Reynolds N."/>
            <person name="Sandor L."/>
            <person name="Smith M.W."/>
            <person name="Tsang A."/>
            <person name="Grigoriev I.V."/>
            <person name="Stajich J.E."/>
            <person name="Spatafora J.W."/>
        </authorList>
    </citation>
    <scope>NUCLEOTIDE SEQUENCE</scope>
    <source>
        <strain evidence="2">RSA 2281</strain>
    </source>
</reference>
<comment type="caution">
    <text evidence="2">The sequence shown here is derived from an EMBL/GenBank/DDBJ whole genome shotgun (WGS) entry which is preliminary data.</text>
</comment>
<evidence type="ECO:0008006" key="4">
    <source>
        <dbReference type="Google" id="ProtNLM"/>
    </source>
</evidence>
<dbReference type="Proteomes" id="UP001209540">
    <property type="component" value="Unassembled WGS sequence"/>
</dbReference>
<name>A0AAD5PLQ5_9FUNG</name>
<organism evidence="2 3">
    <name type="scientific">Phascolomyces articulosus</name>
    <dbReference type="NCBI Taxonomy" id="60185"/>
    <lineage>
        <taxon>Eukaryota</taxon>
        <taxon>Fungi</taxon>
        <taxon>Fungi incertae sedis</taxon>
        <taxon>Mucoromycota</taxon>
        <taxon>Mucoromycotina</taxon>
        <taxon>Mucoromycetes</taxon>
        <taxon>Mucorales</taxon>
        <taxon>Lichtheimiaceae</taxon>
        <taxon>Phascolomyces</taxon>
    </lineage>
</organism>
<dbReference type="EMBL" id="JAIXMP010000002">
    <property type="protein sequence ID" value="KAI9277202.1"/>
    <property type="molecule type" value="Genomic_DNA"/>
</dbReference>
<evidence type="ECO:0000313" key="3">
    <source>
        <dbReference type="Proteomes" id="UP001209540"/>
    </source>
</evidence>
<feature type="region of interest" description="Disordered" evidence="1">
    <location>
        <begin position="488"/>
        <end position="512"/>
    </location>
</feature>
<dbReference type="AlphaFoldDB" id="A0AAD5PLQ5"/>
<feature type="region of interest" description="Disordered" evidence="1">
    <location>
        <begin position="1"/>
        <end position="27"/>
    </location>
</feature>
<reference evidence="2" key="1">
    <citation type="journal article" date="2022" name="IScience">
        <title>Evolution of zygomycete secretomes and the origins of terrestrial fungal ecologies.</title>
        <authorList>
            <person name="Chang Y."/>
            <person name="Wang Y."/>
            <person name="Mondo S."/>
            <person name="Ahrendt S."/>
            <person name="Andreopoulos W."/>
            <person name="Barry K."/>
            <person name="Beard J."/>
            <person name="Benny G.L."/>
            <person name="Blankenship S."/>
            <person name="Bonito G."/>
            <person name="Cuomo C."/>
            <person name="Desiro A."/>
            <person name="Gervers K.A."/>
            <person name="Hundley H."/>
            <person name="Kuo A."/>
            <person name="LaButti K."/>
            <person name="Lang B.F."/>
            <person name="Lipzen A."/>
            <person name="O'Donnell K."/>
            <person name="Pangilinan J."/>
            <person name="Reynolds N."/>
            <person name="Sandor L."/>
            <person name="Smith M.E."/>
            <person name="Tsang A."/>
            <person name="Grigoriev I.V."/>
            <person name="Stajich J.E."/>
            <person name="Spatafora J.W."/>
        </authorList>
    </citation>
    <scope>NUCLEOTIDE SEQUENCE</scope>
    <source>
        <strain evidence="2">RSA 2281</strain>
    </source>
</reference>
<feature type="compositionally biased region" description="Basic and acidic residues" evidence="1">
    <location>
        <begin position="76"/>
        <end position="88"/>
    </location>
</feature>